<dbReference type="AlphaFoldDB" id="A0A974CSP2"/>
<dbReference type="EMBL" id="CM004475">
    <property type="protein sequence ID" value="OCT78893.1"/>
    <property type="molecule type" value="Genomic_DNA"/>
</dbReference>
<evidence type="ECO:0000256" key="1">
    <source>
        <dbReference type="SAM" id="MobiDB-lite"/>
    </source>
</evidence>
<sequence>MRSSAILRTQGLDAETLKLYYIGLLIPTHRSDCTEESHTDLIVQRSHTQVSGSHRELQETGSHVGEGDTLGPGHSLSCCYSHVKLIISQVTPCLSYPSSQTHGPRLISCFPSPHSQPLTDLVPHSLPTPLTPSQTLPGTFPLLTKRISTVHGGGHDWRDHDPTPQLS</sequence>
<proteinExistence type="predicted"/>
<accession>A0A974CSP2</accession>
<organism evidence="2 3">
    <name type="scientific">Xenopus laevis</name>
    <name type="common">African clawed frog</name>
    <dbReference type="NCBI Taxonomy" id="8355"/>
    <lineage>
        <taxon>Eukaryota</taxon>
        <taxon>Metazoa</taxon>
        <taxon>Chordata</taxon>
        <taxon>Craniata</taxon>
        <taxon>Vertebrata</taxon>
        <taxon>Euteleostomi</taxon>
        <taxon>Amphibia</taxon>
        <taxon>Batrachia</taxon>
        <taxon>Anura</taxon>
        <taxon>Pipoidea</taxon>
        <taxon>Pipidae</taxon>
        <taxon>Xenopodinae</taxon>
        <taxon>Xenopus</taxon>
        <taxon>Xenopus</taxon>
    </lineage>
</organism>
<gene>
    <name evidence="2" type="ORF">XELAEV_18029983mg</name>
</gene>
<reference evidence="3" key="1">
    <citation type="journal article" date="2016" name="Nature">
        <title>Genome evolution in the allotetraploid frog Xenopus laevis.</title>
        <authorList>
            <person name="Session A.M."/>
            <person name="Uno Y."/>
            <person name="Kwon T."/>
            <person name="Chapman J.A."/>
            <person name="Toyoda A."/>
            <person name="Takahashi S."/>
            <person name="Fukui A."/>
            <person name="Hikosaka A."/>
            <person name="Suzuki A."/>
            <person name="Kondo M."/>
            <person name="van Heeringen S.J."/>
            <person name="Quigley I."/>
            <person name="Heinz S."/>
            <person name="Ogino H."/>
            <person name="Ochi H."/>
            <person name="Hellsten U."/>
            <person name="Lyons J.B."/>
            <person name="Simakov O."/>
            <person name="Putnam N."/>
            <person name="Stites J."/>
            <person name="Kuroki Y."/>
            <person name="Tanaka T."/>
            <person name="Michiue T."/>
            <person name="Watanabe M."/>
            <person name="Bogdanovic O."/>
            <person name="Lister R."/>
            <person name="Georgiou G."/>
            <person name="Paranjpe S.S."/>
            <person name="van Kruijsbergen I."/>
            <person name="Shu S."/>
            <person name="Carlson J."/>
            <person name="Kinoshita T."/>
            <person name="Ohta Y."/>
            <person name="Mawaribuchi S."/>
            <person name="Jenkins J."/>
            <person name="Grimwood J."/>
            <person name="Schmutz J."/>
            <person name="Mitros T."/>
            <person name="Mozaffari S.V."/>
            <person name="Suzuki Y."/>
            <person name="Haramoto Y."/>
            <person name="Yamamoto T.S."/>
            <person name="Takagi C."/>
            <person name="Heald R."/>
            <person name="Miller K."/>
            <person name="Haudenschild C."/>
            <person name="Kitzman J."/>
            <person name="Nakayama T."/>
            <person name="Izutsu Y."/>
            <person name="Robert J."/>
            <person name="Fortriede J."/>
            <person name="Burns K."/>
            <person name="Lotay V."/>
            <person name="Karimi K."/>
            <person name="Yasuoka Y."/>
            <person name="Dichmann D.S."/>
            <person name="Flajnik M.F."/>
            <person name="Houston D.W."/>
            <person name="Shendure J."/>
            <person name="DuPasquier L."/>
            <person name="Vize P.D."/>
            <person name="Zorn A.M."/>
            <person name="Ito M."/>
            <person name="Marcotte E.M."/>
            <person name="Wallingford J.B."/>
            <person name="Ito Y."/>
            <person name="Asashima M."/>
            <person name="Ueno N."/>
            <person name="Matsuda Y."/>
            <person name="Veenstra G.J."/>
            <person name="Fujiyama A."/>
            <person name="Harland R.M."/>
            <person name="Taira M."/>
            <person name="Rokhsar D.S."/>
        </authorList>
    </citation>
    <scope>NUCLEOTIDE SEQUENCE [LARGE SCALE GENOMIC DNA]</scope>
    <source>
        <strain evidence="3">J</strain>
    </source>
</reference>
<name>A0A974CSP2_XENLA</name>
<dbReference type="Proteomes" id="UP000694892">
    <property type="component" value="Chromosome 5S"/>
</dbReference>
<protein>
    <submittedName>
        <fullName evidence="2">Uncharacterized protein</fullName>
    </submittedName>
</protein>
<evidence type="ECO:0000313" key="3">
    <source>
        <dbReference type="Proteomes" id="UP000694892"/>
    </source>
</evidence>
<evidence type="ECO:0000313" key="2">
    <source>
        <dbReference type="EMBL" id="OCT78893.1"/>
    </source>
</evidence>
<feature type="region of interest" description="Disordered" evidence="1">
    <location>
        <begin position="48"/>
        <end position="68"/>
    </location>
</feature>